<dbReference type="Pfam" id="PF12697">
    <property type="entry name" value="Abhydrolase_6"/>
    <property type="match status" value="1"/>
</dbReference>
<comment type="caution">
    <text evidence="2">The sequence shown here is derived from an EMBL/GenBank/DDBJ whole genome shotgun (WGS) entry which is preliminary data.</text>
</comment>
<dbReference type="SUPFAM" id="SSF53474">
    <property type="entry name" value="alpha/beta-Hydrolases"/>
    <property type="match status" value="1"/>
</dbReference>
<dbReference type="PANTHER" id="PTHR37017:SF11">
    <property type="entry name" value="ESTERASE_LIPASE_THIOESTERASE DOMAIN-CONTAINING PROTEIN"/>
    <property type="match status" value="1"/>
</dbReference>
<proteinExistence type="predicted"/>
<organism evidence="2 3">
    <name type="scientific">Streptantibioticus ferralitis</name>
    <dbReference type="NCBI Taxonomy" id="236510"/>
    <lineage>
        <taxon>Bacteria</taxon>
        <taxon>Bacillati</taxon>
        <taxon>Actinomycetota</taxon>
        <taxon>Actinomycetes</taxon>
        <taxon>Kitasatosporales</taxon>
        <taxon>Streptomycetaceae</taxon>
        <taxon>Streptantibioticus</taxon>
    </lineage>
</organism>
<dbReference type="RefSeq" id="WP_275811051.1">
    <property type="nucleotide sequence ID" value="NZ_BAAANM010000019.1"/>
</dbReference>
<evidence type="ECO:0000259" key="1">
    <source>
        <dbReference type="Pfam" id="PF12697"/>
    </source>
</evidence>
<dbReference type="GO" id="GO:0016787">
    <property type="term" value="F:hydrolase activity"/>
    <property type="evidence" value="ECO:0007669"/>
    <property type="project" value="UniProtKB-KW"/>
</dbReference>
<dbReference type="PANTHER" id="PTHR37017">
    <property type="entry name" value="AB HYDROLASE-1 DOMAIN-CONTAINING PROTEIN-RELATED"/>
    <property type="match status" value="1"/>
</dbReference>
<dbReference type="InterPro" id="IPR052897">
    <property type="entry name" value="Sec-Metab_Biosynth_Hydrolase"/>
</dbReference>
<dbReference type="InterPro" id="IPR000073">
    <property type="entry name" value="AB_hydrolase_1"/>
</dbReference>
<dbReference type="EMBL" id="JARHTQ010000004">
    <property type="protein sequence ID" value="MDF2255849.1"/>
    <property type="molecule type" value="Genomic_DNA"/>
</dbReference>
<dbReference type="Gene3D" id="3.40.50.1820">
    <property type="entry name" value="alpha/beta hydrolase"/>
    <property type="match status" value="1"/>
</dbReference>
<reference evidence="2 3" key="1">
    <citation type="submission" date="2023-03" db="EMBL/GenBank/DDBJ databases">
        <title>Draft genome sequence of type strain Streptomyces ferralitis JCM 14344.</title>
        <authorList>
            <person name="Klaysubun C."/>
            <person name="Duangmal K."/>
        </authorList>
    </citation>
    <scope>NUCLEOTIDE SEQUENCE [LARGE SCALE GENOMIC DNA]</scope>
    <source>
        <strain evidence="2 3">JCM 14344</strain>
    </source>
</reference>
<name>A0ABT5YWN8_9ACTN</name>
<gene>
    <name evidence="2" type="ORF">P2L57_08950</name>
</gene>
<keyword evidence="2" id="KW-0378">Hydrolase</keyword>
<evidence type="ECO:0000313" key="3">
    <source>
        <dbReference type="Proteomes" id="UP001220022"/>
    </source>
</evidence>
<sequence>MGRTNVLSSALPSIVLVHGALTDASVWHGVARRLHTAGAVAHAPALPMRSLAQDAEYLRGFLDRVPGPVVLAGHSYAGAVISHPAVTASGTVAALVYVAAFQPDTGESAGELNAKFPGSLLTPDNLDVTPNPLGGNDLILRPERFGEVYAADVEPTHAAVMAACQRPIDPAALGETLPGTPSWRTLPSWALISTQDRSLPPAILRFMAERAGSQLVEVESAHAVPVARPAEVADLILTAARAIRPSR</sequence>
<dbReference type="Proteomes" id="UP001220022">
    <property type="component" value="Unassembled WGS sequence"/>
</dbReference>
<evidence type="ECO:0000313" key="2">
    <source>
        <dbReference type="EMBL" id="MDF2255849.1"/>
    </source>
</evidence>
<dbReference type="InterPro" id="IPR029058">
    <property type="entry name" value="AB_hydrolase_fold"/>
</dbReference>
<keyword evidence="3" id="KW-1185">Reference proteome</keyword>
<protein>
    <submittedName>
        <fullName evidence="2">Alpha/beta hydrolase</fullName>
    </submittedName>
</protein>
<feature type="domain" description="AB hydrolase-1" evidence="1">
    <location>
        <begin position="14"/>
        <end position="234"/>
    </location>
</feature>
<accession>A0ABT5YWN8</accession>